<evidence type="ECO:0000313" key="6">
    <source>
        <dbReference type="EMBL" id="MFI2229301.1"/>
    </source>
</evidence>
<comment type="caution">
    <text evidence="6">The sequence shown here is derived from an EMBL/GenBank/DDBJ whole genome shotgun (WGS) entry which is preliminary data.</text>
</comment>
<proteinExistence type="predicted"/>
<keyword evidence="1" id="KW-0805">Transcription regulation</keyword>
<feature type="domain" description="IclR-ED" evidence="5">
    <location>
        <begin position="71"/>
        <end position="248"/>
    </location>
</feature>
<dbReference type="Pfam" id="PF01614">
    <property type="entry name" value="IclR_C"/>
    <property type="match status" value="1"/>
</dbReference>
<evidence type="ECO:0000256" key="2">
    <source>
        <dbReference type="ARBA" id="ARBA00023125"/>
    </source>
</evidence>
<dbReference type="PANTHER" id="PTHR30136">
    <property type="entry name" value="HELIX-TURN-HELIX TRANSCRIPTIONAL REGULATOR, ICLR FAMILY"/>
    <property type="match status" value="1"/>
</dbReference>
<evidence type="ECO:0000256" key="1">
    <source>
        <dbReference type="ARBA" id="ARBA00023015"/>
    </source>
</evidence>
<dbReference type="InterPro" id="IPR029016">
    <property type="entry name" value="GAF-like_dom_sf"/>
</dbReference>
<protein>
    <submittedName>
        <fullName evidence="6">IclR family transcriptional regulator</fullName>
    </submittedName>
</protein>
<feature type="domain" description="HTH iclR-type" evidence="4">
    <location>
        <begin position="11"/>
        <end position="70"/>
    </location>
</feature>
<keyword evidence="7" id="KW-1185">Reference proteome</keyword>
<dbReference type="PANTHER" id="PTHR30136:SF24">
    <property type="entry name" value="HTH-TYPE TRANSCRIPTIONAL REPRESSOR ALLR"/>
    <property type="match status" value="1"/>
</dbReference>
<dbReference type="InterPro" id="IPR036388">
    <property type="entry name" value="WH-like_DNA-bd_sf"/>
</dbReference>
<dbReference type="SUPFAM" id="SSF46785">
    <property type="entry name" value="Winged helix' DNA-binding domain"/>
    <property type="match status" value="1"/>
</dbReference>
<evidence type="ECO:0000256" key="3">
    <source>
        <dbReference type="ARBA" id="ARBA00023163"/>
    </source>
</evidence>
<evidence type="ECO:0000259" key="5">
    <source>
        <dbReference type="PROSITE" id="PS51078"/>
    </source>
</evidence>
<dbReference type="SUPFAM" id="SSF55781">
    <property type="entry name" value="GAF domain-like"/>
    <property type="match status" value="1"/>
</dbReference>
<reference evidence="6 7" key="1">
    <citation type="submission" date="2024-10" db="EMBL/GenBank/DDBJ databases">
        <title>The Natural Products Discovery Center: Release of the First 8490 Sequenced Strains for Exploring Actinobacteria Biosynthetic Diversity.</title>
        <authorList>
            <person name="Kalkreuter E."/>
            <person name="Kautsar S.A."/>
            <person name="Yang D."/>
            <person name="Bader C.D."/>
            <person name="Teijaro C.N."/>
            <person name="Fluegel L."/>
            <person name="Davis C.M."/>
            <person name="Simpson J.R."/>
            <person name="Lauterbach L."/>
            <person name="Steele A.D."/>
            <person name="Gui C."/>
            <person name="Meng S."/>
            <person name="Li G."/>
            <person name="Viehrig K."/>
            <person name="Ye F."/>
            <person name="Su P."/>
            <person name="Kiefer A.F."/>
            <person name="Nichols A."/>
            <person name="Cepeda A.J."/>
            <person name="Yan W."/>
            <person name="Fan B."/>
            <person name="Jiang Y."/>
            <person name="Adhikari A."/>
            <person name="Zheng C.-J."/>
            <person name="Schuster L."/>
            <person name="Cowan T.M."/>
            <person name="Smanski M.J."/>
            <person name="Chevrette M.G."/>
            <person name="De Carvalho L.P.S."/>
            <person name="Shen B."/>
        </authorList>
    </citation>
    <scope>NUCLEOTIDE SEQUENCE [LARGE SCALE GENOMIC DNA]</scope>
    <source>
        <strain evidence="6 7">NPDC019377</strain>
    </source>
</reference>
<dbReference type="InterPro" id="IPR014757">
    <property type="entry name" value="Tscrpt_reg_IclR_C"/>
</dbReference>
<gene>
    <name evidence="6" type="ORF">ACH49Z_05565</name>
</gene>
<dbReference type="Gene3D" id="3.30.450.40">
    <property type="match status" value="1"/>
</dbReference>
<dbReference type="SMART" id="SM00346">
    <property type="entry name" value="HTH_ICLR"/>
    <property type="match status" value="1"/>
</dbReference>
<evidence type="ECO:0000259" key="4">
    <source>
        <dbReference type="PROSITE" id="PS51077"/>
    </source>
</evidence>
<dbReference type="Proteomes" id="UP001611494">
    <property type="component" value="Unassembled WGS sequence"/>
</dbReference>
<name>A0ABW7VRS9_9NOCA</name>
<dbReference type="InterPro" id="IPR005471">
    <property type="entry name" value="Tscrpt_reg_IclR_N"/>
</dbReference>
<accession>A0ABW7VRS9</accession>
<dbReference type="PROSITE" id="PS51077">
    <property type="entry name" value="HTH_ICLR"/>
    <property type="match status" value="1"/>
</dbReference>
<evidence type="ECO:0000313" key="7">
    <source>
        <dbReference type="Proteomes" id="UP001611494"/>
    </source>
</evidence>
<dbReference type="PROSITE" id="PS51078">
    <property type="entry name" value="ICLR_ED"/>
    <property type="match status" value="1"/>
</dbReference>
<sequence length="285" mass="30616">MATARIGETPTAMIDRVASILETFVGQRPLTLAEVARCSGLPRSSAHRILQRLVDLGWVERNEFKYALGHRMFELGTQFTRQRSVHRAALPVMTELHRRTGLTAHLSMLTGAEILHLDRVGVWPGDAGEWGVGARQPAVRTAAGRALLAAVPKAEWPDIDFGTAPTCYTVCSPVQLDRDLDRTRDRGGVAVDAQGCALGVTVVAAPIATGEGGYFALSLCGPTKSVRIEMVISDVRRAAGAVWRNASGMPPLRVRPAEGRTAAPFRRTARPVGTAWSPDIAPLVG</sequence>
<keyword evidence="3" id="KW-0804">Transcription</keyword>
<dbReference type="Gene3D" id="1.10.10.10">
    <property type="entry name" value="Winged helix-like DNA-binding domain superfamily/Winged helix DNA-binding domain"/>
    <property type="match status" value="1"/>
</dbReference>
<dbReference type="EMBL" id="JBIRYL010000001">
    <property type="protein sequence ID" value="MFI2229301.1"/>
    <property type="molecule type" value="Genomic_DNA"/>
</dbReference>
<dbReference type="RefSeq" id="WP_397060102.1">
    <property type="nucleotide sequence ID" value="NZ_JBIRYL010000001.1"/>
</dbReference>
<organism evidence="6 7">
    <name type="scientific">Nocardia testacea</name>
    <dbReference type="NCBI Taxonomy" id="248551"/>
    <lineage>
        <taxon>Bacteria</taxon>
        <taxon>Bacillati</taxon>
        <taxon>Actinomycetota</taxon>
        <taxon>Actinomycetes</taxon>
        <taxon>Mycobacteriales</taxon>
        <taxon>Nocardiaceae</taxon>
        <taxon>Nocardia</taxon>
    </lineage>
</organism>
<dbReference type="Pfam" id="PF09339">
    <property type="entry name" value="HTH_IclR"/>
    <property type="match status" value="1"/>
</dbReference>
<dbReference type="InterPro" id="IPR036390">
    <property type="entry name" value="WH_DNA-bd_sf"/>
</dbReference>
<keyword evidence="2" id="KW-0238">DNA-binding</keyword>
<dbReference type="InterPro" id="IPR050707">
    <property type="entry name" value="HTH_MetabolicPath_Reg"/>
</dbReference>